<dbReference type="Proteomes" id="UP000279271">
    <property type="component" value="Unassembled WGS sequence"/>
</dbReference>
<evidence type="ECO:0000256" key="3">
    <source>
        <dbReference type="ARBA" id="ARBA00022448"/>
    </source>
</evidence>
<dbReference type="SUPFAM" id="SSF56300">
    <property type="entry name" value="Metallo-dependent phosphatases"/>
    <property type="match status" value="1"/>
</dbReference>
<dbReference type="EMBL" id="KL662175">
    <property type="protein sequence ID" value="KFM28586.1"/>
    <property type="molecule type" value="Genomic_DNA"/>
</dbReference>
<evidence type="ECO:0000313" key="11">
    <source>
        <dbReference type="Proteomes" id="UP000279271"/>
    </source>
</evidence>
<dbReference type="GO" id="GO:0015031">
    <property type="term" value="P:protein transport"/>
    <property type="evidence" value="ECO:0007669"/>
    <property type="project" value="UniProtKB-KW"/>
</dbReference>
<keyword evidence="4" id="KW-0653">Protein transport</keyword>
<evidence type="ECO:0000259" key="6">
    <source>
        <dbReference type="Pfam" id="PF12850"/>
    </source>
</evidence>
<dbReference type="PANTHER" id="PTHR11124">
    <property type="entry name" value="VACUOLAR SORTING PROTEIN VPS29"/>
    <property type="match status" value="1"/>
</dbReference>
<dbReference type="EMBL" id="GDKF01009117">
    <property type="protein sequence ID" value="JAT69505.1"/>
    <property type="molecule type" value="Transcribed_RNA"/>
</dbReference>
<dbReference type="GO" id="GO:0030904">
    <property type="term" value="C:retromer complex"/>
    <property type="evidence" value="ECO:0007669"/>
    <property type="project" value="InterPro"/>
</dbReference>
<evidence type="ECO:0000313" key="7">
    <source>
        <dbReference type="EMBL" id="JAT69505.1"/>
    </source>
</evidence>
<organism evidence="8 10">
    <name type="scientific">Auxenochlorella protothecoides</name>
    <name type="common">Green microalga</name>
    <name type="synonym">Chlorella protothecoides</name>
    <dbReference type="NCBI Taxonomy" id="3075"/>
    <lineage>
        <taxon>Eukaryota</taxon>
        <taxon>Viridiplantae</taxon>
        <taxon>Chlorophyta</taxon>
        <taxon>core chlorophytes</taxon>
        <taxon>Trebouxiophyceae</taxon>
        <taxon>Chlorellales</taxon>
        <taxon>Chlorellaceae</taxon>
        <taxon>Auxenochlorella</taxon>
    </lineage>
</organism>
<reference evidence="9" key="4">
    <citation type="submission" date="2018-10" db="EMBL/GenBank/DDBJ databases">
        <authorList>
            <person name="Hovde B."/>
            <person name="Zhang X."/>
        </authorList>
    </citation>
    <scope>NUCLEOTIDE SEQUENCE [LARGE SCALE GENOMIC DNA]</scope>
    <source>
        <strain evidence="9">UTEX 25</strain>
    </source>
</reference>
<evidence type="ECO:0000256" key="4">
    <source>
        <dbReference type="ARBA" id="ARBA00022927"/>
    </source>
</evidence>
<evidence type="ECO:0000313" key="9">
    <source>
        <dbReference type="EMBL" id="RMZ55793.1"/>
    </source>
</evidence>
<dbReference type="eggNOG" id="KOG3325">
    <property type="taxonomic scope" value="Eukaryota"/>
</dbReference>
<dbReference type="KEGG" id="apro:F751_6345"/>
<dbReference type="InterPro" id="IPR024654">
    <property type="entry name" value="Calcineurin-like_PHP_lpxH"/>
</dbReference>
<proteinExistence type="inferred from homology"/>
<dbReference type="AlphaFoldDB" id="A0A087SS82"/>
<dbReference type="STRING" id="3075.A0A087SS82"/>
<evidence type="ECO:0000256" key="2">
    <source>
        <dbReference type="ARBA" id="ARBA00017767"/>
    </source>
</evidence>
<keyword evidence="3" id="KW-0813">Transport</keyword>
<reference evidence="8 10" key="1">
    <citation type="journal article" date="2014" name="BMC Genomics">
        <title>Oil accumulation mechanisms of the oleaginous microalga Chlorella protothecoides revealed through its genome, transcriptomes, and proteomes.</title>
        <authorList>
            <person name="Gao C."/>
            <person name="Wang Y."/>
            <person name="Shen Y."/>
            <person name="Yan D."/>
            <person name="He X."/>
            <person name="Dai J."/>
            <person name="Wu Q."/>
        </authorList>
    </citation>
    <scope>NUCLEOTIDE SEQUENCE [LARGE SCALE GENOMIC DNA]</scope>
    <source>
        <strain evidence="8 10">0710</strain>
    </source>
</reference>
<dbReference type="CDD" id="cd07394">
    <property type="entry name" value="MPP_Vps29"/>
    <property type="match status" value="1"/>
</dbReference>
<reference evidence="7" key="2">
    <citation type="submission" date="2015-08" db="EMBL/GenBank/DDBJ databases">
        <authorList>
            <person name="Babu N.S."/>
            <person name="Beckwith C.J."/>
            <person name="Beseler K.G."/>
            <person name="Brison A."/>
            <person name="Carone J.V."/>
            <person name="Caskin T.P."/>
            <person name="Diamond M."/>
            <person name="Durham M.E."/>
            <person name="Foxe J.M."/>
            <person name="Go M."/>
            <person name="Henderson B.A."/>
            <person name="Jones I.B."/>
            <person name="McGettigan J.A."/>
            <person name="Micheletti S.J."/>
            <person name="Nasrallah M.E."/>
            <person name="Ortiz D."/>
            <person name="Piller C.R."/>
            <person name="Privatt S.R."/>
            <person name="Schneider S.L."/>
            <person name="Sharp S."/>
            <person name="Smith T.C."/>
            <person name="Stanton J.D."/>
            <person name="Ullery H.E."/>
            <person name="Wilson R.J."/>
            <person name="Serrano M.G."/>
            <person name="Buck G."/>
            <person name="Lee V."/>
            <person name="Wang Y."/>
            <person name="Carvalho R."/>
            <person name="Voegtly L."/>
            <person name="Shi R."/>
            <person name="Duckworth R."/>
            <person name="Johnson A."/>
            <person name="Loviza R."/>
            <person name="Walstead R."/>
            <person name="Shah Z."/>
            <person name="Kiflezghi M."/>
            <person name="Wade K."/>
            <person name="Ball S.L."/>
            <person name="Bradley K.W."/>
            <person name="Asai D.J."/>
            <person name="Bowman C.A."/>
            <person name="Russell D.A."/>
            <person name="Pope W.H."/>
            <person name="Jacobs-Sera D."/>
            <person name="Hendrix R.W."/>
            <person name="Hatfull G.F."/>
        </authorList>
    </citation>
    <scope>NUCLEOTIDE SEQUENCE</scope>
</reference>
<dbReference type="FunFam" id="3.60.21.10:FF:000015">
    <property type="entry name" value="Vacuolar protein sorting-associated protein 29"/>
    <property type="match status" value="1"/>
</dbReference>
<sequence length="185" mass="20460">MLVLVIGDLHIPHRVPDLHEKFKALLVPGKIHHILCPGNLCTEATYDYLKSICSDVQVTQGDFDDSSKWSDTLVQTYGQFRIGMCHGHQIVPVGDRAAAAILQRKLNTDILVLGHTHAFQAYKHEGRFVINPGSGTGAFSTITPDPIPSFVLMDIDGPRVTVYVYELHGEEVKVDKIEFSKPASL</sequence>
<comment type="similarity">
    <text evidence="1 5">Belongs to the VPS29 family.</text>
</comment>
<dbReference type="OrthoDB" id="10258130at2759"/>
<feature type="domain" description="Calcineurin-like phosphoesterase" evidence="6">
    <location>
        <begin position="1"/>
        <end position="156"/>
    </location>
</feature>
<dbReference type="Gene3D" id="3.60.21.10">
    <property type="match status" value="1"/>
</dbReference>
<dbReference type="InterPro" id="IPR029052">
    <property type="entry name" value="Metallo-depent_PP-like"/>
</dbReference>
<dbReference type="GeneID" id="23617736"/>
<accession>A0A087SS82</accession>
<dbReference type="GO" id="GO:0005829">
    <property type="term" value="C:cytosol"/>
    <property type="evidence" value="ECO:0007669"/>
    <property type="project" value="GOC"/>
</dbReference>
<dbReference type="InterPro" id="IPR028661">
    <property type="entry name" value="Vps29"/>
</dbReference>
<evidence type="ECO:0000256" key="1">
    <source>
        <dbReference type="ARBA" id="ARBA00005945"/>
    </source>
</evidence>
<dbReference type="GO" id="GO:0031410">
    <property type="term" value="C:cytoplasmic vesicle"/>
    <property type="evidence" value="ECO:0007669"/>
    <property type="project" value="UniProtKB-ARBA"/>
</dbReference>
<evidence type="ECO:0000256" key="5">
    <source>
        <dbReference type="RuleBase" id="RU362040"/>
    </source>
</evidence>
<dbReference type="EMBL" id="QOKY01000159">
    <property type="protein sequence ID" value="RMZ55793.1"/>
    <property type="molecule type" value="Genomic_DNA"/>
</dbReference>
<dbReference type="Proteomes" id="UP000028924">
    <property type="component" value="Unassembled WGS sequence"/>
</dbReference>
<dbReference type="InterPro" id="IPR000979">
    <property type="entry name" value="Phosphodiesterase_MJ0936/Vps29"/>
</dbReference>
<dbReference type="GO" id="GO:0042147">
    <property type="term" value="P:retrograde transport, endosome to Golgi"/>
    <property type="evidence" value="ECO:0007669"/>
    <property type="project" value="InterPro"/>
</dbReference>
<dbReference type="RefSeq" id="XP_011401622.1">
    <property type="nucleotide sequence ID" value="XM_011403320.1"/>
</dbReference>
<evidence type="ECO:0000313" key="10">
    <source>
        <dbReference type="Proteomes" id="UP000028924"/>
    </source>
</evidence>
<gene>
    <name evidence="9" type="ORF">APUTEX25_005834</name>
    <name evidence="8" type="ORF">F751_6345</name>
    <name evidence="7" type="ORF">g.4331</name>
</gene>
<reference evidence="11" key="3">
    <citation type="journal article" date="2018" name="Algal Res.">
        <title>Characterization of plant carbon substrate utilization by Auxenochlorella protothecoides.</title>
        <authorList>
            <person name="Vogler B.W."/>
            <person name="Starkenburg S.R."/>
            <person name="Sudasinghe N."/>
            <person name="Schambach J.Y."/>
            <person name="Rollin J.A."/>
            <person name="Pattathil S."/>
            <person name="Barry A.N."/>
        </authorList>
    </citation>
    <scope>NUCLEOTIDE SEQUENCE [LARGE SCALE GENOMIC DNA]</scope>
    <source>
        <strain evidence="11">UTEX 25</strain>
    </source>
</reference>
<keyword evidence="10" id="KW-1185">Reference proteome</keyword>
<dbReference type="NCBIfam" id="TIGR00040">
    <property type="entry name" value="yfcE"/>
    <property type="match status" value="1"/>
</dbReference>
<name>A0A087SS82_AUXPR</name>
<dbReference type="Pfam" id="PF12850">
    <property type="entry name" value="Metallophos_2"/>
    <property type="match status" value="1"/>
</dbReference>
<protein>
    <recommendedName>
        <fullName evidence="2 5">Vacuolar protein sorting-associated protein 29</fullName>
    </recommendedName>
</protein>
<evidence type="ECO:0000313" key="8">
    <source>
        <dbReference type="EMBL" id="KFM28586.1"/>
    </source>
</evidence>
<reference evidence="9" key="5">
    <citation type="submission" date="2018-11" db="EMBL/GenBank/DDBJ databases">
        <title>Characterization of plant carbon substrate utilization by Auxenochlorella protothecoides.</title>
        <authorList>
            <person name="Vogler B.W."/>
            <person name="Starkenburg S.R."/>
            <person name="Sudasinghe N."/>
            <person name="Schambach J.Y."/>
            <person name="Rollin J.A."/>
            <person name="Pattathil S."/>
            <person name="Barry A.N."/>
        </authorList>
    </citation>
    <scope>NUCLEOTIDE SEQUENCE [LARGE SCALE GENOMIC DNA]</scope>
    <source>
        <strain evidence="9">UTEX 25</strain>
    </source>
</reference>